<evidence type="ECO:0000313" key="2">
    <source>
        <dbReference type="EMBL" id="KAF7599506.1"/>
    </source>
</evidence>
<feature type="region of interest" description="Disordered" evidence="1">
    <location>
        <begin position="30"/>
        <end position="52"/>
    </location>
</feature>
<reference evidence="2 3" key="1">
    <citation type="submission" date="2016-08" db="EMBL/GenBank/DDBJ databases">
        <title>Candidatus Dactylopiibacterium carminicum genome sequence.</title>
        <authorList>
            <person name="Ramirez-Puebla S.T."/>
            <person name="Ormeno-Orrillo E."/>
            <person name="Vera-Ponce De Leon A."/>
            <person name="Luis L."/>
            <person name="Sanchez-Flores A."/>
            <person name="Monica R."/>
            <person name="Martinez-Romero E."/>
        </authorList>
    </citation>
    <scope>NUCLEOTIDE SEQUENCE [LARGE SCALE GENOMIC DNA]</scope>
    <source>
        <strain evidence="2">END1</strain>
    </source>
</reference>
<dbReference type="Proteomes" id="UP000623509">
    <property type="component" value="Unassembled WGS sequence"/>
</dbReference>
<evidence type="ECO:0008006" key="4">
    <source>
        <dbReference type="Google" id="ProtNLM"/>
    </source>
</evidence>
<proteinExistence type="predicted"/>
<organism evidence="2 3">
    <name type="scientific">Candidatus Dactylopiibacterium carminicum</name>
    <dbReference type="NCBI Taxonomy" id="857335"/>
    <lineage>
        <taxon>Bacteria</taxon>
        <taxon>Pseudomonadati</taxon>
        <taxon>Pseudomonadota</taxon>
        <taxon>Betaproteobacteria</taxon>
        <taxon>Rhodocyclales</taxon>
        <taxon>Rhodocyclaceae</taxon>
        <taxon>Candidatus Dactylopiibacterium</taxon>
    </lineage>
</organism>
<name>A0ABQ7HQV9_9RHOO</name>
<gene>
    <name evidence="2" type="ORF">BGI27_07475</name>
</gene>
<comment type="caution">
    <text evidence="2">The sequence shown here is derived from an EMBL/GenBank/DDBJ whole genome shotgun (WGS) entry which is preliminary data.</text>
</comment>
<keyword evidence="3" id="KW-1185">Reference proteome</keyword>
<protein>
    <recommendedName>
        <fullName evidence="4">GTPase</fullName>
    </recommendedName>
</protein>
<feature type="compositionally biased region" description="Polar residues" evidence="1">
    <location>
        <begin position="40"/>
        <end position="52"/>
    </location>
</feature>
<dbReference type="EMBL" id="MDUX01000019">
    <property type="protein sequence ID" value="KAF7599506.1"/>
    <property type="molecule type" value="Genomic_DNA"/>
</dbReference>
<evidence type="ECO:0000313" key="3">
    <source>
        <dbReference type="Proteomes" id="UP000623509"/>
    </source>
</evidence>
<accession>A0ABQ7HQV9</accession>
<evidence type="ECO:0000256" key="1">
    <source>
        <dbReference type="SAM" id="MobiDB-lite"/>
    </source>
</evidence>
<sequence length="591" mass="65917">MTAPQYPAFHSATTSTILNRHGQASKFRVSNENLPGDMSMRQTSPTPTDFSQPDQSLDFLRNINVTDMDAATSALETLLQGMAISSPEPLGQLRVLEEVRPALDYVMGEVSKRYASRPLPPLSNEEETLQQVVRLWRLMENNYGFVVQRLALQDESSHQDKRALLCQRRLRYHSLAMIEFFRAHQEIPADYWRDLHRLFATAERAGVASVRVSDPLNETWAAQSAQECYIATLLIDAASPYSRTPCEFLWLIRWALRFAPHCTLHADRQPGNASSYLLSPEADFGLRPALALPADTPARSLETTRLASHIQVVVAQLKGGVSASSLGLGEDCVQPACARLLVSLYRPWGLASAGRRFPRTAAQGQIRVCVEPAAVAFFMTGKPFTQPDDVQASFNDFTRTEAMLALGERVEDIAGKENYLERKALELGYVQELWDVLDQSVTGFRLMRADGSSRIDHRQLIGLRTDARARMMLAEISWLQYQQRGTLCAGISMLPGPPMVLAVKLLAADRRNGREPFRLGFLIPGVPVLKTDPSLIVPAGWFAAERRVEVRADEHVWVAQMTRLISRGANFDRIGFTRQESAATGQPENAQ</sequence>